<dbReference type="GO" id="GO:0008194">
    <property type="term" value="F:UDP-glycosyltransferase activity"/>
    <property type="evidence" value="ECO:0007669"/>
    <property type="project" value="InterPro"/>
</dbReference>
<dbReference type="Gene3D" id="3.40.50.2000">
    <property type="entry name" value="Glycogen Phosphorylase B"/>
    <property type="match status" value="1"/>
</dbReference>
<keyword evidence="3 4" id="KW-0808">Transferase</keyword>
<organism evidence="6 7">
    <name type="scientific">Polypedilum vanderplanki</name>
    <name type="common">Sleeping chironomid midge</name>
    <dbReference type="NCBI Taxonomy" id="319348"/>
    <lineage>
        <taxon>Eukaryota</taxon>
        <taxon>Metazoa</taxon>
        <taxon>Ecdysozoa</taxon>
        <taxon>Arthropoda</taxon>
        <taxon>Hexapoda</taxon>
        <taxon>Insecta</taxon>
        <taxon>Pterygota</taxon>
        <taxon>Neoptera</taxon>
        <taxon>Endopterygota</taxon>
        <taxon>Diptera</taxon>
        <taxon>Nematocera</taxon>
        <taxon>Chironomoidea</taxon>
        <taxon>Chironomidae</taxon>
        <taxon>Chironominae</taxon>
        <taxon>Polypedilum</taxon>
        <taxon>Polypedilum</taxon>
    </lineage>
</organism>
<evidence type="ECO:0000256" key="3">
    <source>
        <dbReference type="ARBA" id="ARBA00022679"/>
    </source>
</evidence>
<dbReference type="PANTHER" id="PTHR48043:SF159">
    <property type="entry name" value="EG:EG0003.4 PROTEIN-RELATED"/>
    <property type="match status" value="1"/>
</dbReference>
<protein>
    <recommendedName>
        <fullName evidence="8">UDP-glucuronosyltransferase</fullName>
    </recommendedName>
</protein>
<dbReference type="PROSITE" id="PS00375">
    <property type="entry name" value="UDPGT"/>
    <property type="match status" value="1"/>
</dbReference>
<evidence type="ECO:0000313" key="6">
    <source>
        <dbReference type="EMBL" id="KAG5685004.1"/>
    </source>
</evidence>
<proteinExistence type="inferred from homology"/>
<gene>
    <name evidence="6" type="ORF">PVAND_014207</name>
</gene>
<evidence type="ECO:0000256" key="5">
    <source>
        <dbReference type="SAM" id="Phobius"/>
    </source>
</evidence>
<dbReference type="InterPro" id="IPR035595">
    <property type="entry name" value="UDP_glycos_trans_CS"/>
</dbReference>
<accession>A0A9J6CSV8</accession>
<dbReference type="CDD" id="cd03784">
    <property type="entry name" value="GT1_Gtf-like"/>
    <property type="match status" value="1"/>
</dbReference>
<dbReference type="SUPFAM" id="SSF53756">
    <property type="entry name" value="UDP-Glycosyltransferase/glycogen phosphorylase"/>
    <property type="match status" value="1"/>
</dbReference>
<dbReference type="AlphaFoldDB" id="A0A9J6CSV8"/>
<dbReference type="EMBL" id="JADBJN010000001">
    <property type="protein sequence ID" value="KAG5685004.1"/>
    <property type="molecule type" value="Genomic_DNA"/>
</dbReference>
<dbReference type="Pfam" id="PF00201">
    <property type="entry name" value="UDPGT"/>
    <property type="match status" value="1"/>
</dbReference>
<keyword evidence="5" id="KW-0472">Membrane</keyword>
<evidence type="ECO:0000313" key="7">
    <source>
        <dbReference type="Proteomes" id="UP001107558"/>
    </source>
</evidence>
<dbReference type="Proteomes" id="UP001107558">
    <property type="component" value="Chromosome 1"/>
</dbReference>
<dbReference type="InterPro" id="IPR050271">
    <property type="entry name" value="UDP-glycosyltransferase"/>
</dbReference>
<evidence type="ECO:0008006" key="8">
    <source>
        <dbReference type="Google" id="ProtNLM"/>
    </source>
</evidence>
<dbReference type="PANTHER" id="PTHR48043">
    <property type="entry name" value="EG:EG0003.4 PROTEIN-RELATED"/>
    <property type="match status" value="1"/>
</dbReference>
<reference evidence="6" key="1">
    <citation type="submission" date="2021-03" db="EMBL/GenBank/DDBJ databases">
        <title>Chromosome level genome of the anhydrobiotic midge Polypedilum vanderplanki.</title>
        <authorList>
            <person name="Yoshida Y."/>
            <person name="Kikawada T."/>
            <person name="Gusev O."/>
        </authorList>
    </citation>
    <scope>NUCLEOTIDE SEQUENCE</scope>
    <source>
        <strain evidence="6">NIAS01</strain>
        <tissue evidence="6">Whole body or cell culture</tissue>
    </source>
</reference>
<dbReference type="OrthoDB" id="5835829at2759"/>
<evidence type="ECO:0000256" key="1">
    <source>
        <dbReference type="ARBA" id="ARBA00009995"/>
    </source>
</evidence>
<evidence type="ECO:0000256" key="4">
    <source>
        <dbReference type="RuleBase" id="RU003718"/>
    </source>
</evidence>
<keyword evidence="5" id="KW-0812">Transmembrane</keyword>
<feature type="transmembrane region" description="Helical" evidence="5">
    <location>
        <begin position="501"/>
        <end position="519"/>
    </location>
</feature>
<dbReference type="InterPro" id="IPR002213">
    <property type="entry name" value="UDP_glucos_trans"/>
</dbReference>
<evidence type="ECO:0000256" key="2">
    <source>
        <dbReference type="ARBA" id="ARBA00022676"/>
    </source>
</evidence>
<comment type="caution">
    <text evidence="6">The sequence shown here is derived from an EMBL/GenBank/DDBJ whole genome shotgun (WGS) entry which is preliminary data.</text>
</comment>
<keyword evidence="2 4" id="KW-0328">Glycosyltransferase</keyword>
<dbReference type="FunFam" id="3.40.50.2000:FF:000021">
    <property type="entry name" value="UDP-glucuronosyltransferase"/>
    <property type="match status" value="1"/>
</dbReference>
<name>A0A9J6CSV8_POLVA</name>
<keyword evidence="5" id="KW-1133">Transmembrane helix</keyword>
<keyword evidence="7" id="KW-1185">Reference proteome</keyword>
<comment type="similarity">
    <text evidence="1 4">Belongs to the UDP-glycosyltransferase family.</text>
</comment>
<sequence>MYVFSFKANADKIARKSMKIFSLAFLITTCAVIKSNEASNILFLSGIPCPSHYIFNKAIAEGLAARGHNLTFLSPDIEKNSTENFHYVHLEEMYAHYYNGSEHIDLLEMSKESTLKSVFSFYDFDTFMCEGIALSKGIEVMKNYPDDFKFDLVLHDYTCGPCLLGLMPKFKYPPIIGVSAFNNPPYTVDIVGGDKLGLTVKPFYLLHYDINMNFIQRLHNGLINFLDSFYRKYFATPSIDKQMRKVFGDSIPYADDLDKMTALMLVNSNPAVDYPESLPPNIIQVGGLQIKEPKTVPSDINQFIVKGKKGAILMTLGTNMRSDEIGKDAINAVLEAFRSIPDYNFLWKFETSEMLQDLPKNVMIKDWLPQNDILAHPHVKAFITHGGLLSTHEAIWYGVPMIAIPFIADQHRNVFKSVSAGIAVKVDYHTITMEKLKKAIVEVLHNPKIRKNIQKKSKLFRDQPEKPLDRALWWCEYVIRNPKPTHLKQAELSLGLLGSHFWDIQILIILIFIIVYRIIKSFHRKIRNSKIDTEIQQKKNK</sequence>